<accession>A0A5J5FTY5</accession>
<keyword evidence="2" id="KW-0963">Cytoplasm</keyword>
<comment type="caution">
    <text evidence="6">The sequence shown here is derived from an EMBL/GenBank/DDBJ whole genome shotgun (WGS) entry which is preliminary data.</text>
</comment>
<keyword evidence="6" id="KW-0966">Cell projection</keyword>
<organism evidence="6 7">
    <name type="scientific">Affinibrenneria salicis</name>
    <dbReference type="NCBI Taxonomy" id="2590031"/>
    <lineage>
        <taxon>Bacteria</taxon>
        <taxon>Pseudomonadati</taxon>
        <taxon>Pseudomonadota</taxon>
        <taxon>Gammaproteobacteria</taxon>
        <taxon>Enterobacterales</taxon>
        <taxon>Pectobacteriaceae</taxon>
        <taxon>Affinibrenneria</taxon>
    </lineage>
</organism>
<keyword evidence="6" id="KW-0282">Flagellum</keyword>
<dbReference type="AlphaFoldDB" id="A0A5J5FTY5"/>
<keyword evidence="6" id="KW-0969">Cilium</keyword>
<evidence type="ECO:0000256" key="2">
    <source>
        <dbReference type="ARBA" id="ARBA00022490"/>
    </source>
</evidence>
<name>A0A5J5FTY5_9GAMM</name>
<evidence type="ECO:0000313" key="6">
    <source>
        <dbReference type="EMBL" id="KAA8996729.1"/>
    </source>
</evidence>
<keyword evidence="7" id="KW-1185">Reference proteome</keyword>
<evidence type="ECO:0000256" key="5">
    <source>
        <dbReference type="ARBA" id="ARBA00093797"/>
    </source>
</evidence>
<keyword evidence="4" id="KW-0143">Chaperone</keyword>
<dbReference type="Gene3D" id="1.20.58.380">
    <property type="entry name" value="Flagellar protein flit"/>
    <property type="match status" value="1"/>
</dbReference>
<evidence type="ECO:0000256" key="1">
    <source>
        <dbReference type="ARBA" id="ARBA00004514"/>
    </source>
</evidence>
<sequence length="130" mass="14976">MHKETVMHVSQSMLRGYRNILNLSIAMLHLAQQADWEKLIELEQQYVSAITQLPAITEQQPQNITLSEQQQISGYLQQILHNESEISRLLQARMEELKTLIGQSSKQKSVNQAYHKFADDESMLPGDITR</sequence>
<dbReference type="Pfam" id="PF05400">
    <property type="entry name" value="FliT"/>
    <property type="match status" value="1"/>
</dbReference>
<gene>
    <name evidence="6" type="ORF">FJU30_21250</name>
</gene>
<dbReference type="Proteomes" id="UP000335415">
    <property type="component" value="Unassembled WGS sequence"/>
</dbReference>
<dbReference type="InterPro" id="IPR008622">
    <property type="entry name" value="FliT"/>
</dbReference>
<dbReference type="OrthoDB" id="6494117at2"/>
<keyword evidence="3" id="KW-1005">Bacterial flagellum biogenesis</keyword>
<dbReference type="EMBL" id="VYKJ01000013">
    <property type="protein sequence ID" value="KAA8996729.1"/>
    <property type="molecule type" value="Genomic_DNA"/>
</dbReference>
<dbReference type="GO" id="GO:0044781">
    <property type="term" value="P:bacterial-type flagellum organization"/>
    <property type="evidence" value="ECO:0007669"/>
    <property type="project" value="UniProtKB-KW"/>
</dbReference>
<evidence type="ECO:0000256" key="4">
    <source>
        <dbReference type="ARBA" id="ARBA00023186"/>
    </source>
</evidence>
<reference evidence="6 7" key="1">
    <citation type="submission" date="2019-09" db="EMBL/GenBank/DDBJ databases">
        <authorList>
            <person name="Li Y."/>
        </authorList>
    </citation>
    <scope>NUCLEOTIDE SEQUENCE [LARGE SCALE GENOMIC DNA]</scope>
    <source>
        <strain evidence="6 7">L3-3HA</strain>
    </source>
</reference>
<comment type="subcellular location">
    <subcellularLocation>
        <location evidence="1">Cytoplasm</location>
        <location evidence="1">Cytosol</location>
    </subcellularLocation>
</comment>
<protein>
    <recommendedName>
        <fullName evidence="5">Flagellar protein FliT</fullName>
    </recommendedName>
</protein>
<evidence type="ECO:0000313" key="7">
    <source>
        <dbReference type="Proteomes" id="UP000335415"/>
    </source>
</evidence>
<proteinExistence type="predicted"/>
<evidence type="ECO:0000256" key="3">
    <source>
        <dbReference type="ARBA" id="ARBA00022795"/>
    </source>
</evidence>